<dbReference type="AlphaFoldDB" id="A0A6D2IVG4"/>
<evidence type="ECO:0000313" key="1">
    <source>
        <dbReference type="EMBL" id="CAA7029052.1"/>
    </source>
</evidence>
<evidence type="ECO:0008006" key="3">
    <source>
        <dbReference type="Google" id="ProtNLM"/>
    </source>
</evidence>
<evidence type="ECO:0000313" key="2">
    <source>
        <dbReference type="Proteomes" id="UP000467841"/>
    </source>
</evidence>
<sequence>MSFFSCEIGQLLSDVCSCFGSEVKYICNLKKNLAALDKAMEVLRARRDDVLTEVQRKESEGLKRLSEVQVWLTSVEDIQNQVYELLLPRTAEVERLWSLYKTLAKEP</sequence>
<gene>
    <name evidence="1" type="ORF">MERR_LOCUS16287</name>
</gene>
<dbReference type="EMBL" id="CACVBM020001075">
    <property type="protein sequence ID" value="CAA7029052.1"/>
    <property type="molecule type" value="Genomic_DNA"/>
</dbReference>
<accession>A0A6D2IVG4</accession>
<comment type="caution">
    <text evidence="1">The sequence shown here is derived from an EMBL/GenBank/DDBJ whole genome shotgun (WGS) entry which is preliminary data.</text>
</comment>
<name>A0A6D2IVG4_9BRAS</name>
<proteinExistence type="predicted"/>
<reference evidence="1" key="1">
    <citation type="submission" date="2020-01" db="EMBL/GenBank/DDBJ databases">
        <authorList>
            <person name="Mishra B."/>
        </authorList>
    </citation>
    <scope>NUCLEOTIDE SEQUENCE [LARGE SCALE GENOMIC DNA]</scope>
</reference>
<organism evidence="1 2">
    <name type="scientific">Microthlaspi erraticum</name>
    <dbReference type="NCBI Taxonomy" id="1685480"/>
    <lineage>
        <taxon>Eukaryota</taxon>
        <taxon>Viridiplantae</taxon>
        <taxon>Streptophyta</taxon>
        <taxon>Embryophyta</taxon>
        <taxon>Tracheophyta</taxon>
        <taxon>Spermatophyta</taxon>
        <taxon>Magnoliopsida</taxon>
        <taxon>eudicotyledons</taxon>
        <taxon>Gunneridae</taxon>
        <taxon>Pentapetalae</taxon>
        <taxon>rosids</taxon>
        <taxon>malvids</taxon>
        <taxon>Brassicales</taxon>
        <taxon>Brassicaceae</taxon>
        <taxon>Coluteocarpeae</taxon>
        <taxon>Microthlaspi</taxon>
    </lineage>
</organism>
<protein>
    <recommendedName>
        <fullName evidence="3">Rx N-terminal domain-containing protein</fullName>
    </recommendedName>
</protein>
<dbReference type="Proteomes" id="UP000467841">
    <property type="component" value="Unassembled WGS sequence"/>
</dbReference>
<dbReference type="OrthoDB" id="664960at2759"/>
<keyword evidence="2" id="KW-1185">Reference proteome</keyword>